<organism evidence="1 2">
    <name type="scientific">Candidatus Companilactobacillus pullicola</name>
    <dbReference type="NCBI Taxonomy" id="2838523"/>
    <lineage>
        <taxon>Bacteria</taxon>
        <taxon>Bacillati</taxon>
        <taxon>Bacillota</taxon>
        <taxon>Bacilli</taxon>
        <taxon>Lactobacillales</taxon>
        <taxon>Lactobacillaceae</taxon>
        <taxon>Companilactobacillus</taxon>
    </lineage>
</organism>
<evidence type="ECO:0000313" key="1">
    <source>
        <dbReference type="EMBL" id="HIY92321.1"/>
    </source>
</evidence>
<protein>
    <submittedName>
        <fullName evidence="1">Uncharacterized protein</fullName>
    </submittedName>
</protein>
<reference evidence="1" key="1">
    <citation type="journal article" date="2021" name="PeerJ">
        <title>Extensive microbial diversity within the chicken gut microbiome revealed by metagenomics and culture.</title>
        <authorList>
            <person name="Gilroy R."/>
            <person name="Ravi A."/>
            <person name="Getino M."/>
            <person name="Pursley I."/>
            <person name="Horton D.L."/>
            <person name="Alikhan N.F."/>
            <person name="Baker D."/>
            <person name="Gharbi K."/>
            <person name="Hall N."/>
            <person name="Watson M."/>
            <person name="Adriaenssens E.M."/>
            <person name="Foster-Nyarko E."/>
            <person name="Jarju S."/>
            <person name="Secka A."/>
            <person name="Antonio M."/>
            <person name="Oren A."/>
            <person name="Chaudhuri R.R."/>
            <person name="La Ragione R."/>
            <person name="Hildebrand F."/>
            <person name="Pallen M.J."/>
        </authorList>
    </citation>
    <scope>NUCLEOTIDE SEQUENCE</scope>
    <source>
        <strain evidence="1">3204</strain>
    </source>
</reference>
<proteinExistence type="predicted"/>
<evidence type="ECO:0000313" key="2">
    <source>
        <dbReference type="Proteomes" id="UP000824013"/>
    </source>
</evidence>
<dbReference type="EMBL" id="DXCM01000032">
    <property type="protein sequence ID" value="HIY92321.1"/>
    <property type="molecule type" value="Genomic_DNA"/>
</dbReference>
<dbReference type="AlphaFoldDB" id="A0A9D1ZMY8"/>
<dbReference type="Proteomes" id="UP000824013">
    <property type="component" value="Unassembled WGS sequence"/>
</dbReference>
<comment type="caution">
    <text evidence="1">The sequence shown here is derived from an EMBL/GenBank/DDBJ whole genome shotgun (WGS) entry which is preliminary data.</text>
</comment>
<reference evidence="1" key="2">
    <citation type="submission" date="2021-04" db="EMBL/GenBank/DDBJ databases">
        <authorList>
            <person name="Gilroy R."/>
        </authorList>
    </citation>
    <scope>NUCLEOTIDE SEQUENCE</scope>
    <source>
        <strain evidence="1">3204</strain>
    </source>
</reference>
<gene>
    <name evidence="1" type="ORF">H9820_05180</name>
</gene>
<accession>A0A9D1ZMY8</accession>
<name>A0A9D1ZMY8_9LACO</name>
<sequence>MSKSIIEILRSKNSPKEFSNVVKKLEKVEKTEKNITPIKTANGEPVYRFYNTYDDDLELNTNPISISVQPIESIIPFHY</sequence>
<feature type="non-terminal residue" evidence="1">
    <location>
        <position position="79"/>
    </location>
</feature>